<protein>
    <submittedName>
        <fullName evidence="1">Uncharacterized protein</fullName>
    </submittedName>
</protein>
<proteinExistence type="predicted"/>
<sequence length="92" mass="9972">MCSNTEGLVLIFADTSFKCPLHGGSIRIDTVNSHHNLTGNAICPPCSDVCQNCPHKQQIHGDSTSGKQPQFPIEVAGYVLILLTMFTFLQSP</sequence>
<dbReference type="EMBL" id="LUCH01017635">
    <property type="protein sequence ID" value="KAF5394832.1"/>
    <property type="molecule type" value="Genomic_DNA"/>
</dbReference>
<name>A0A8J4SK64_9TREM</name>
<keyword evidence="2" id="KW-1185">Reference proteome</keyword>
<reference evidence="1" key="1">
    <citation type="submission" date="2019-05" db="EMBL/GenBank/DDBJ databases">
        <title>Annotation for the trematode Paragonimus heterotremus.</title>
        <authorList>
            <person name="Choi Y.-J."/>
        </authorList>
    </citation>
    <scope>NUCLEOTIDE SEQUENCE</scope>
    <source>
        <strain evidence="1">LC</strain>
    </source>
</reference>
<gene>
    <name evidence="1" type="ORF">PHET_09977</name>
</gene>
<evidence type="ECO:0000313" key="1">
    <source>
        <dbReference type="EMBL" id="KAF5394832.1"/>
    </source>
</evidence>
<accession>A0A8J4SK64</accession>
<organism evidence="1 2">
    <name type="scientific">Paragonimus heterotremus</name>
    <dbReference type="NCBI Taxonomy" id="100268"/>
    <lineage>
        <taxon>Eukaryota</taxon>
        <taxon>Metazoa</taxon>
        <taxon>Spiralia</taxon>
        <taxon>Lophotrochozoa</taxon>
        <taxon>Platyhelminthes</taxon>
        <taxon>Trematoda</taxon>
        <taxon>Digenea</taxon>
        <taxon>Plagiorchiida</taxon>
        <taxon>Troglotremata</taxon>
        <taxon>Troglotrematidae</taxon>
        <taxon>Paragonimus</taxon>
    </lineage>
</organism>
<dbReference type="Proteomes" id="UP000748531">
    <property type="component" value="Unassembled WGS sequence"/>
</dbReference>
<comment type="caution">
    <text evidence="1">The sequence shown here is derived from an EMBL/GenBank/DDBJ whole genome shotgun (WGS) entry which is preliminary data.</text>
</comment>
<evidence type="ECO:0000313" key="2">
    <source>
        <dbReference type="Proteomes" id="UP000748531"/>
    </source>
</evidence>
<dbReference type="AlphaFoldDB" id="A0A8J4SK64"/>
<dbReference type="OrthoDB" id="10345108at2759"/>